<dbReference type="GO" id="GO:0016020">
    <property type="term" value="C:membrane"/>
    <property type="evidence" value="ECO:0007669"/>
    <property type="project" value="InterPro"/>
</dbReference>
<dbReference type="EMBL" id="JTHE02000003">
    <property type="protein sequence ID" value="NEV69539.1"/>
    <property type="molecule type" value="Genomic_DNA"/>
</dbReference>
<dbReference type="InterPro" id="IPR043130">
    <property type="entry name" value="CDP-OH_PTrfase_TM_dom"/>
</dbReference>
<dbReference type="Gene3D" id="1.20.120.1760">
    <property type="match status" value="1"/>
</dbReference>
<reference evidence="1" key="1">
    <citation type="submission" date="2014-11" db="EMBL/GenBank/DDBJ databases">
        <authorList>
            <person name="Malar M.C."/>
            <person name="Sen D."/>
            <person name="Tripathy S."/>
        </authorList>
    </citation>
    <scope>NUCLEOTIDE SEQUENCE</scope>
    <source>
        <strain evidence="1">BDU141951</strain>
    </source>
</reference>
<dbReference type="GO" id="GO:0016780">
    <property type="term" value="F:phosphotransferase activity, for other substituted phosphate groups"/>
    <property type="evidence" value="ECO:0007669"/>
    <property type="project" value="InterPro"/>
</dbReference>
<sequence length="193" mass="21408">MLKPENIPMLLVGLRFAIAPLLLLDAFDHHTGIAFVVGYVIAVLSDIFDGIIARRLGVSTERLRIADSWADISLYVCIAFSVWLVFPQTLSTFQMPLLVAVAAQLSLFAINLIKFQKLPSLHTYTAKIWGLTLLVATVGLFGFGNDQLVWLAIALCLINSVEEILMTLILPEWQCDVLSLAAAIQIRQTWRSP</sequence>
<evidence type="ECO:0000313" key="1">
    <source>
        <dbReference type="EMBL" id="NEV69539.1"/>
    </source>
</evidence>
<gene>
    <name evidence="1" type="ORF">QQ91_020805</name>
</gene>
<proteinExistence type="predicted"/>
<dbReference type="InterPro" id="IPR000462">
    <property type="entry name" value="CDP-OH_P_trans"/>
</dbReference>
<comment type="caution">
    <text evidence="1">The sequence shown here is derived from an EMBL/GenBank/DDBJ whole genome shotgun (WGS) entry which is preliminary data.</text>
</comment>
<dbReference type="AlphaFoldDB" id="A0A0C1UTD6"/>
<protein>
    <submittedName>
        <fullName evidence="1">CDP-alcohol phosphatidyltransferase family protein</fullName>
    </submittedName>
</protein>
<reference evidence="1" key="3">
    <citation type="submission" date="2020-02" db="EMBL/GenBank/DDBJ databases">
        <authorList>
            <person name="Sarangi A.N."/>
            <person name="Ghosh S."/>
            <person name="Mukherjee M."/>
            <person name="Tripathy S."/>
        </authorList>
    </citation>
    <scope>NUCLEOTIDE SEQUENCE</scope>
    <source>
        <strain evidence="1">BDU141951</strain>
    </source>
</reference>
<dbReference type="Pfam" id="PF01066">
    <property type="entry name" value="CDP-OH_P_transf"/>
    <property type="match status" value="1"/>
</dbReference>
<reference evidence="1" key="2">
    <citation type="journal article" date="2015" name="Genome Announc.">
        <title>Draft Genome Sequence of Filamentous Marine Cyanobacterium Lyngbya confervoides Strain BDU141951.</title>
        <authorList>
            <person name="Chandrababunaidu M.M."/>
            <person name="Sen D."/>
            <person name="Tripathy S."/>
        </authorList>
    </citation>
    <scope>NUCLEOTIDE SEQUENCE</scope>
    <source>
        <strain evidence="1">BDU141951</strain>
    </source>
</reference>
<accession>A0A0C1UTD6</accession>
<dbReference type="GO" id="GO:0008654">
    <property type="term" value="P:phospholipid biosynthetic process"/>
    <property type="evidence" value="ECO:0007669"/>
    <property type="project" value="InterPro"/>
</dbReference>
<name>A0A0C1UTD6_9CYAN</name>
<organism evidence="1">
    <name type="scientific">Lyngbya confervoides BDU141951</name>
    <dbReference type="NCBI Taxonomy" id="1574623"/>
    <lineage>
        <taxon>Bacteria</taxon>
        <taxon>Bacillati</taxon>
        <taxon>Cyanobacteriota</taxon>
        <taxon>Cyanophyceae</taxon>
        <taxon>Oscillatoriophycideae</taxon>
        <taxon>Oscillatoriales</taxon>
        <taxon>Microcoleaceae</taxon>
        <taxon>Lyngbya</taxon>
    </lineage>
</organism>